<dbReference type="GO" id="GO:0005178">
    <property type="term" value="F:integrin binding"/>
    <property type="evidence" value="ECO:0007669"/>
    <property type="project" value="TreeGrafter"/>
</dbReference>
<organism evidence="9 10">
    <name type="scientific">Petromyzon marinus</name>
    <name type="common">Sea lamprey</name>
    <dbReference type="NCBI Taxonomy" id="7757"/>
    <lineage>
        <taxon>Eukaryota</taxon>
        <taxon>Metazoa</taxon>
        <taxon>Chordata</taxon>
        <taxon>Craniata</taxon>
        <taxon>Vertebrata</taxon>
        <taxon>Cyclostomata</taxon>
        <taxon>Hyperoartia</taxon>
        <taxon>Petromyzontiformes</taxon>
        <taxon>Petromyzontidae</taxon>
        <taxon>Petromyzon</taxon>
    </lineage>
</organism>
<name>A0AAJ7TXI8_PETMA</name>
<protein>
    <submittedName>
        <fullName evidence="10">Integrin beta-6-like</fullName>
    </submittedName>
</protein>
<dbReference type="Proteomes" id="UP001318040">
    <property type="component" value="Chromosome 2"/>
</dbReference>
<comment type="subcellular location">
    <subcellularLocation>
        <location evidence="1">Membrane</location>
        <topology evidence="1">Single-pass type I membrane protein</topology>
    </subcellularLocation>
</comment>
<comment type="similarity">
    <text evidence="2">Belongs to the integrin beta chain family.</text>
</comment>
<dbReference type="InterPro" id="IPR015812">
    <property type="entry name" value="Integrin_bsu"/>
</dbReference>
<evidence type="ECO:0000313" key="9">
    <source>
        <dbReference type="Proteomes" id="UP001318040"/>
    </source>
</evidence>
<dbReference type="GO" id="GO:0009986">
    <property type="term" value="C:cell surface"/>
    <property type="evidence" value="ECO:0007669"/>
    <property type="project" value="TreeGrafter"/>
</dbReference>
<proteinExistence type="inferred from homology"/>
<dbReference type="GO" id="GO:0008305">
    <property type="term" value="C:integrin complex"/>
    <property type="evidence" value="ECO:0007669"/>
    <property type="project" value="TreeGrafter"/>
</dbReference>
<evidence type="ECO:0000256" key="2">
    <source>
        <dbReference type="ARBA" id="ARBA00007449"/>
    </source>
</evidence>
<evidence type="ECO:0000256" key="6">
    <source>
        <dbReference type="ARBA" id="ARBA00023157"/>
    </source>
</evidence>
<dbReference type="Pfam" id="PF00362">
    <property type="entry name" value="Integrin_beta"/>
    <property type="match status" value="1"/>
</dbReference>
<dbReference type="GO" id="GO:0005925">
    <property type="term" value="C:focal adhesion"/>
    <property type="evidence" value="ECO:0007669"/>
    <property type="project" value="TreeGrafter"/>
</dbReference>
<dbReference type="GO" id="GO:0007229">
    <property type="term" value="P:integrin-mediated signaling pathway"/>
    <property type="evidence" value="ECO:0007669"/>
    <property type="project" value="UniProtKB-KW"/>
</dbReference>
<accession>A0AAJ7TXI8</accession>
<dbReference type="SUPFAM" id="SSF53300">
    <property type="entry name" value="vWA-like"/>
    <property type="match status" value="1"/>
</dbReference>
<reference evidence="10" key="1">
    <citation type="submission" date="2025-08" db="UniProtKB">
        <authorList>
            <consortium name="RefSeq"/>
        </authorList>
    </citation>
    <scope>IDENTIFICATION</scope>
    <source>
        <tissue evidence="10">Sperm</tissue>
    </source>
</reference>
<sequence length="264" mass="28150">MLILIGGTKSEAVNARPTCLQGGTASVQLLVRRNLGPPPALDVYYLMDASASMLPHFRAAKDLGSLLARVLGDAVPGTGPHRADHVLHLGFGAFADKPAIRRWGGGDLHLCVRTRRVVGLACLPPFSFWHALPLGGVAVADAETVPPVPEFILRVQGQRISANLDGPEGGLDAILQAAVCKEQLGWRPGALHVLLVASDADLHLPLDARLAGVVRPHDGRCHLSGRSVYTRAADMVLTGGGQGAQRWLRRTPLLRDREREGEGQ</sequence>
<dbReference type="PANTHER" id="PTHR10082">
    <property type="entry name" value="INTEGRIN BETA SUBUNIT"/>
    <property type="match status" value="1"/>
</dbReference>
<gene>
    <name evidence="10" type="primary">LOC116950830</name>
</gene>
<dbReference type="Gene3D" id="3.40.50.410">
    <property type="entry name" value="von Willebrand factor, type A domain"/>
    <property type="match status" value="1"/>
</dbReference>
<dbReference type="GO" id="GO:0016477">
    <property type="term" value="P:cell migration"/>
    <property type="evidence" value="ECO:0007669"/>
    <property type="project" value="TreeGrafter"/>
</dbReference>
<dbReference type="GO" id="GO:0007160">
    <property type="term" value="P:cell-matrix adhesion"/>
    <property type="evidence" value="ECO:0007669"/>
    <property type="project" value="TreeGrafter"/>
</dbReference>
<evidence type="ECO:0000256" key="5">
    <source>
        <dbReference type="ARBA" id="ARBA00023136"/>
    </source>
</evidence>
<dbReference type="PANTHER" id="PTHR10082:SF3">
    <property type="entry name" value="INTEGRIN BETA-LIKE PROTEIN 1"/>
    <property type="match status" value="1"/>
</dbReference>
<dbReference type="SMART" id="SM00187">
    <property type="entry name" value="INB"/>
    <property type="match status" value="1"/>
</dbReference>
<evidence type="ECO:0000256" key="4">
    <source>
        <dbReference type="ARBA" id="ARBA00023037"/>
    </source>
</evidence>
<keyword evidence="3" id="KW-0812">Transmembrane</keyword>
<keyword evidence="7" id="KW-0325">Glycoprotein</keyword>
<evidence type="ECO:0000256" key="7">
    <source>
        <dbReference type="ARBA" id="ARBA00023180"/>
    </source>
</evidence>
<dbReference type="KEGG" id="pmrn:116950830"/>
<keyword evidence="4" id="KW-0401">Integrin</keyword>
<evidence type="ECO:0000313" key="10">
    <source>
        <dbReference type="RefSeq" id="XP_032824821.1"/>
    </source>
</evidence>
<dbReference type="RefSeq" id="XP_032824821.1">
    <property type="nucleotide sequence ID" value="XM_032968930.1"/>
</dbReference>
<feature type="domain" description="Integrin beta subunit VWA" evidence="8">
    <location>
        <begin position="3"/>
        <end position="262"/>
    </location>
</feature>
<evidence type="ECO:0000259" key="8">
    <source>
        <dbReference type="SMART" id="SM00187"/>
    </source>
</evidence>
<evidence type="ECO:0000256" key="1">
    <source>
        <dbReference type="ARBA" id="ARBA00004479"/>
    </source>
</evidence>
<keyword evidence="5" id="KW-0472">Membrane</keyword>
<dbReference type="AlphaFoldDB" id="A0AAJ7TXI8"/>
<keyword evidence="9" id="KW-1185">Reference proteome</keyword>
<dbReference type="GO" id="GO:0098609">
    <property type="term" value="P:cell-cell adhesion"/>
    <property type="evidence" value="ECO:0007669"/>
    <property type="project" value="TreeGrafter"/>
</dbReference>
<dbReference type="InterPro" id="IPR036465">
    <property type="entry name" value="vWFA_dom_sf"/>
</dbReference>
<keyword evidence="6" id="KW-1015">Disulfide bond</keyword>
<dbReference type="InterPro" id="IPR002369">
    <property type="entry name" value="Integrin_bsu_VWA"/>
</dbReference>
<evidence type="ECO:0000256" key="3">
    <source>
        <dbReference type="ARBA" id="ARBA00022692"/>
    </source>
</evidence>
<dbReference type="GO" id="GO:0033627">
    <property type="term" value="P:cell adhesion mediated by integrin"/>
    <property type="evidence" value="ECO:0007669"/>
    <property type="project" value="TreeGrafter"/>
</dbReference>